<dbReference type="EMBL" id="KV441390">
    <property type="protein sequence ID" value="OAF60955.1"/>
    <property type="molecule type" value="Genomic_DNA"/>
</dbReference>
<dbReference type="PANTHER" id="PTHR13271">
    <property type="entry name" value="UNCHARACTERIZED PUTATIVE METHYLTRANSFERASE"/>
    <property type="match status" value="1"/>
</dbReference>
<reference evidence="2" key="1">
    <citation type="submission" date="2016-03" db="EMBL/GenBank/DDBJ databases">
        <title>Updated assembly of Pseudogymnoascus destructans, the fungus causing white-nose syndrome of bats.</title>
        <authorList>
            <person name="Palmer J.M."/>
            <person name="Drees K.P."/>
            <person name="Foster J.T."/>
            <person name="Lindner D.L."/>
        </authorList>
    </citation>
    <scope>NUCLEOTIDE SEQUENCE [LARGE SCALE GENOMIC DNA]</scope>
    <source>
        <strain evidence="2">20631-21</strain>
    </source>
</reference>
<sequence length="372" mass="41884">MDKHEEFTRWAELQGVELYGIAAHQFPGRGLGIVAKERQEAGKIILTVPISALRTTLTVPKAISIPLGKITAHGLLAADMSLDTDEARSRWRDVLPSQEDFQASMPILWPPILQDFLPQAASALLSNQIKKFELDWATVSGAFPAIDRDHYLYSWLIVNTRTFYYVPPGTKKKKDSKDCMALNPFADYFNHASQGCTVEFGPEGFEITTNKVYGEGEEIYISYGKHSNDFLLAEYGFIMAGNDFDHILLDSVIIPKMDAVQLQLVRDAGYLGKYVLDNECVCYRTEVVLRALCMPARRWERFVDSGVDGQHDQAMANELLIKVLKLYVAKAQNLIEQLLSLEVKDRSQVETLVRRWNQILSFLQGAIVCSVG</sequence>
<name>A0A177AFS5_9PEZI</name>
<evidence type="ECO:0000259" key="1">
    <source>
        <dbReference type="PROSITE" id="PS50280"/>
    </source>
</evidence>
<dbReference type="InterPro" id="IPR001214">
    <property type="entry name" value="SET_dom"/>
</dbReference>
<dbReference type="Gene3D" id="3.90.1410.10">
    <property type="entry name" value="set domain protein methyltransferase, domain 1"/>
    <property type="match status" value="1"/>
</dbReference>
<dbReference type="CDD" id="cd19177">
    <property type="entry name" value="SET_SETD4"/>
    <property type="match status" value="1"/>
</dbReference>
<dbReference type="VEuPathDB" id="FungiDB:GMDG_01185"/>
<dbReference type="InterPro" id="IPR044429">
    <property type="entry name" value="SETD4_SET"/>
</dbReference>
<feature type="domain" description="SET" evidence="1">
    <location>
        <begin position="14"/>
        <end position="224"/>
    </location>
</feature>
<dbReference type="SUPFAM" id="SSF82199">
    <property type="entry name" value="SET domain"/>
    <property type="match status" value="1"/>
</dbReference>
<dbReference type="Proteomes" id="UP000077154">
    <property type="component" value="Unassembled WGS sequence"/>
</dbReference>
<dbReference type="OrthoDB" id="341421at2759"/>
<dbReference type="eggNOG" id="KOG1337">
    <property type="taxonomic scope" value="Eukaryota"/>
</dbReference>
<organism evidence="2">
    <name type="scientific">Pseudogymnoascus destructans</name>
    <dbReference type="NCBI Taxonomy" id="655981"/>
    <lineage>
        <taxon>Eukaryota</taxon>
        <taxon>Fungi</taxon>
        <taxon>Dikarya</taxon>
        <taxon>Ascomycota</taxon>
        <taxon>Pezizomycotina</taxon>
        <taxon>Leotiomycetes</taxon>
        <taxon>Thelebolales</taxon>
        <taxon>Thelebolaceae</taxon>
        <taxon>Pseudogymnoascus</taxon>
    </lineage>
</organism>
<dbReference type="GO" id="GO:0016279">
    <property type="term" value="F:protein-lysine N-methyltransferase activity"/>
    <property type="evidence" value="ECO:0007669"/>
    <property type="project" value="InterPro"/>
</dbReference>
<gene>
    <name evidence="2" type="ORF">VC83_02324</name>
</gene>
<dbReference type="Pfam" id="PF00856">
    <property type="entry name" value="SET"/>
    <property type="match status" value="1"/>
</dbReference>
<dbReference type="InterPro" id="IPR046341">
    <property type="entry name" value="SET_dom_sf"/>
</dbReference>
<dbReference type="PANTHER" id="PTHR13271:SF137">
    <property type="entry name" value="SET DOMAIN-CONTAINING PROTEIN"/>
    <property type="match status" value="1"/>
</dbReference>
<protein>
    <recommendedName>
        <fullName evidence="1">SET domain-containing protein</fullName>
    </recommendedName>
</protein>
<dbReference type="InterPro" id="IPR050600">
    <property type="entry name" value="SETD3_SETD6_MTase"/>
</dbReference>
<accession>A0A177AFS5</accession>
<dbReference type="AlphaFoldDB" id="A0A177AFS5"/>
<dbReference type="RefSeq" id="XP_024326236.1">
    <property type="nucleotide sequence ID" value="XM_024465990.1"/>
</dbReference>
<evidence type="ECO:0000313" key="2">
    <source>
        <dbReference type="EMBL" id="OAF60955.1"/>
    </source>
</evidence>
<proteinExistence type="predicted"/>
<dbReference type="PROSITE" id="PS50280">
    <property type="entry name" value="SET"/>
    <property type="match status" value="1"/>
</dbReference>
<dbReference type="GeneID" id="36285407"/>